<reference evidence="7 8" key="1">
    <citation type="journal article" date="2015" name="Nat. Commun.">
        <title>Lucilia cuprina genome unlocks parasitic fly biology to underpin future interventions.</title>
        <authorList>
            <person name="Anstead C.A."/>
            <person name="Korhonen P.K."/>
            <person name="Young N.D."/>
            <person name="Hall R.S."/>
            <person name="Jex A.R."/>
            <person name="Murali S.C."/>
            <person name="Hughes D.S."/>
            <person name="Lee S.F."/>
            <person name="Perry T."/>
            <person name="Stroehlein A.J."/>
            <person name="Ansell B.R."/>
            <person name="Breugelmans B."/>
            <person name="Hofmann A."/>
            <person name="Qu J."/>
            <person name="Dugan S."/>
            <person name="Lee S.L."/>
            <person name="Chao H."/>
            <person name="Dinh H."/>
            <person name="Han Y."/>
            <person name="Doddapaneni H.V."/>
            <person name="Worley K.C."/>
            <person name="Muzny D.M."/>
            <person name="Ioannidis P."/>
            <person name="Waterhouse R.M."/>
            <person name="Zdobnov E.M."/>
            <person name="James P.J."/>
            <person name="Bagnall N.H."/>
            <person name="Kotze A.C."/>
            <person name="Gibbs R.A."/>
            <person name="Richards S."/>
            <person name="Batterham P."/>
            <person name="Gasser R.B."/>
        </authorList>
    </citation>
    <scope>NUCLEOTIDE SEQUENCE [LARGE SCALE GENOMIC DNA]</scope>
    <source>
        <strain evidence="7 8">LS</strain>
        <tissue evidence="7">Full body</tissue>
    </source>
</reference>
<name>A0A0L0C0P9_LUCCU</name>
<keyword evidence="6" id="KW-0010">Activator</keyword>
<protein>
    <recommendedName>
        <fullName evidence="3 6">Mediator of RNA polymerase II transcription subunit 20</fullName>
    </recommendedName>
    <alternativeName>
        <fullName evidence="5 6">Mediator complex subunit 20</fullName>
    </alternativeName>
</protein>
<dbReference type="GO" id="GO:0003713">
    <property type="term" value="F:transcription coactivator activity"/>
    <property type="evidence" value="ECO:0007669"/>
    <property type="project" value="TreeGrafter"/>
</dbReference>
<dbReference type="STRING" id="7375.A0A0L0C0P9"/>
<dbReference type="PANTHER" id="PTHR12465">
    <property type="entry name" value="UBIQUITIN SPECIFIC PROTEASE HOMOLOG 49"/>
    <property type="match status" value="1"/>
</dbReference>
<dbReference type="PANTHER" id="PTHR12465:SF0">
    <property type="entry name" value="MEDIATOR OF RNA POLYMERASE II TRANSCRIPTION SUBUNIT 20"/>
    <property type="match status" value="1"/>
</dbReference>
<evidence type="ECO:0000256" key="3">
    <source>
        <dbReference type="ARBA" id="ARBA00019690"/>
    </source>
</evidence>
<comment type="function">
    <text evidence="6">Component of the Mediator complex, a coactivator involved in the regulated transcription of nearly all RNA polymerase II-dependent genes. Mediator functions as a bridge to convey information from gene-specific regulatory proteins to the basal RNA polymerase II transcription machinery. Mediator is recruited to promoters by direct interactions with regulatory proteins and serves as a scaffold for the assembly of a functional preinitiation complex with RNA polymerase II and the general transcription factors.</text>
</comment>
<sequence>MGVTVLYPYQIPEGKTGAQAIDHLSKRLLALGAVHTGQFLVDCETYISAPQHGPSKAVHVLHDSEYPVTTFSILDTGTGKQIPLVADNLFDLLMLKMTSVYTSKKQTKIESKGARFEYGDFLIKLGSVTMMENFKGILIEIEYRPCVVLFYCWEMIREVLQSFLGVTVPKEYPSYFTPQPVVNAMGQQQIHPKHNDIYEPIDTINQYLEHFTNYRKQNVMPQSQVTNQQANMPLNTGMRMKKLNADEPLYRAINCLMLVKCVRMLPDQIAVK</sequence>
<dbReference type="GO" id="GO:0016592">
    <property type="term" value="C:mediator complex"/>
    <property type="evidence" value="ECO:0007669"/>
    <property type="project" value="InterPro"/>
</dbReference>
<keyword evidence="4 6" id="KW-0539">Nucleus</keyword>
<comment type="similarity">
    <text evidence="2 6">Belongs to the Mediator complex subunit 20 family.</text>
</comment>
<evidence type="ECO:0000313" key="7">
    <source>
        <dbReference type="EMBL" id="KNC25873.1"/>
    </source>
</evidence>
<organism evidence="7 8">
    <name type="scientific">Lucilia cuprina</name>
    <name type="common">Green bottle fly</name>
    <name type="synonym">Australian sheep blowfly</name>
    <dbReference type="NCBI Taxonomy" id="7375"/>
    <lineage>
        <taxon>Eukaryota</taxon>
        <taxon>Metazoa</taxon>
        <taxon>Ecdysozoa</taxon>
        <taxon>Arthropoda</taxon>
        <taxon>Hexapoda</taxon>
        <taxon>Insecta</taxon>
        <taxon>Pterygota</taxon>
        <taxon>Neoptera</taxon>
        <taxon>Endopterygota</taxon>
        <taxon>Diptera</taxon>
        <taxon>Brachycera</taxon>
        <taxon>Muscomorpha</taxon>
        <taxon>Oestroidea</taxon>
        <taxon>Calliphoridae</taxon>
        <taxon>Luciliinae</taxon>
        <taxon>Lucilia</taxon>
    </lineage>
</organism>
<dbReference type="EMBL" id="JRES01001065">
    <property type="protein sequence ID" value="KNC25873.1"/>
    <property type="molecule type" value="Genomic_DNA"/>
</dbReference>
<keyword evidence="6" id="KW-0804">Transcription</keyword>
<accession>A0A0L0C0P9</accession>
<keyword evidence="6" id="KW-0805">Transcription regulation</keyword>
<evidence type="ECO:0000313" key="8">
    <source>
        <dbReference type="Proteomes" id="UP000037069"/>
    </source>
</evidence>
<keyword evidence="8" id="KW-1185">Reference proteome</keyword>
<dbReference type="Proteomes" id="UP000037069">
    <property type="component" value="Unassembled WGS sequence"/>
</dbReference>
<proteinExistence type="inferred from homology"/>
<dbReference type="Pfam" id="PF08612">
    <property type="entry name" value="Med20"/>
    <property type="match status" value="1"/>
</dbReference>
<comment type="caution">
    <text evidence="7">The sequence shown here is derived from an EMBL/GenBank/DDBJ whole genome shotgun (WGS) entry which is preliminary data.</text>
</comment>
<dbReference type="InterPro" id="IPR013921">
    <property type="entry name" value="Mediator_Med20"/>
</dbReference>
<dbReference type="GO" id="GO:0006357">
    <property type="term" value="P:regulation of transcription by RNA polymerase II"/>
    <property type="evidence" value="ECO:0007669"/>
    <property type="project" value="InterPro"/>
</dbReference>
<dbReference type="AlphaFoldDB" id="A0A0L0C0P9"/>
<evidence type="ECO:0000256" key="2">
    <source>
        <dbReference type="ARBA" id="ARBA00010743"/>
    </source>
</evidence>
<evidence type="ECO:0000256" key="4">
    <source>
        <dbReference type="ARBA" id="ARBA00023242"/>
    </source>
</evidence>
<gene>
    <name evidence="6" type="primary">MED20</name>
    <name evidence="7" type="ORF">FF38_08120</name>
</gene>
<evidence type="ECO:0000256" key="5">
    <source>
        <dbReference type="ARBA" id="ARBA00031954"/>
    </source>
</evidence>
<comment type="subcellular location">
    <subcellularLocation>
        <location evidence="1 6">Nucleus</location>
    </subcellularLocation>
</comment>
<evidence type="ECO:0000256" key="6">
    <source>
        <dbReference type="RuleBase" id="RU364152"/>
    </source>
</evidence>
<comment type="subunit">
    <text evidence="6">Component of the Mediator complex.</text>
</comment>
<evidence type="ECO:0000256" key="1">
    <source>
        <dbReference type="ARBA" id="ARBA00004123"/>
    </source>
</evidence>
<dbReference type="OrthoDB" id="1854899at2759"/>
<dbReference type="OMA" id="NDIYEPM"/>